<reference evidence="3 4" key="1">
    <citation type="submission" date="2017-09" db="EMBL/GenBank/DDBJ databases">
        <title>Depth-based differentiation of microbial function through sediment-hosted aquifers and enrichment of novel symbionts in the deep terrestrial subsurface.</title>
        <authorList>
            <person name="Probst A.J."/>
            <person name="Ladd B."/>
            <person name="Jarett J.K."/>
            <person name="Geller-Mcgrath D.E."/>
            <person name="Sieber C.M."/>
            <person name="Emerson J.B."/>
            <person name="Anantharaman K."/>
            <person name="Thomas B.C."/>
            <person name="Malmstrom R."/>
            <person name="Stieglmeier M."/>
            <person name="Klingl A."/>
            <person name="Woyke T."/>
            <person name="Ryan C.M."/>
            <person name="Banfield J.F."/>
        </authorList>
    </citation>
    <scope>NUCLEOTIDE SEQUENCE [LARGE SCALE GENOMIC DNA]</scope>
    <source>
        <strain evidence="3">CG22_combo_CG10-13_8_21_14_all_39_12</strain>
    </source>
</reference>
<dbReference type="InterPro" id="IPR003509">
    <property type="entry name" value="UPF0102_YraN-like"/>
</dbReference>
<dbReference type="EMBL" id="PCSU01000008">
    <property type="protein sequence ID" value="PIP56880.1"/>
    <property type="molecule type" value="Genomic_DNA"/>
</dbReference>
<gene>
    <name evidence="3" type="ORF">COX05_00735</name>
</gene>
<name>A0A2H0BIQ0_UNCKA</name>
<comment type="caution">
    <text evidence="3">The sequence shown here is derived from an EMBL/GenBank/DDBJ whole genome shotgun (WGS) entry which is preliminary data.</text>
</comment>
<keyword evidence="3" id="KW-0540">Nuclease</keyword>
<dbReference type="SUPFAM" id="SSF52980">
    <property type="entry name" value="Restriction endonuclease-like"/>
    <property type="match status" value="1"/>
</dbReference>
<dbReference type="CDD" id="cd20736">
    <property type="entry name" value="PoNe_Nuclease"/>
    <property type="match status" value="1"/>
</dbReference>
<dbReference type="HAMAP" id="MF_00048">
    <property type="entry name" value="UPF0102"/>
    <property type="match status" value="1"/>
</dbReference>
<evidence type="ECO:0000256" key="2">
    <source>
        <dbReference type="HAMAP-Rule" id="MF_00048"/>
    </source>
</evidence>
<sequence length="119" mass="13960">MEDRMQVGAWGEHRATTYLVENGFTILARNWRFKNRHEIDIVATKDDELVAIEVKTHAYPQETMPFEQVTKSKSRQITQALEIFAKEHNAHNMPLRIDVISIIRHPFSLEYFKSADFTL</sequence>
<evidence type="ECO:0000313" key="3">
    <source>
        <dbReference type="EMBL" id="PIP56880.1"/>
    </source>
</evidence>
<dbReference type="Proteomes" id="UP000228495">
    <property type="component" value="Unassembled WGS sequence"/>
</dbReference>
<dbReference type="InterPro" id="IPR011856">
    <property type="entry name" value="tRNA_endonuc-like_dom_sf"/>
</dbReference>
<dbReference type="GO" id="GO:0004519">
    <property type="term" value="F:endonuclease activity"/>
    <property type="evidence" value="ECO:0007669"/>
    <property type="project" value="UniProtKB-KW"/>
</dbReference>
<keyword evidence="3" id="KW-0255">Endonuclease</keyword>
<dbReference type="PANTHER" id="PTHR34039">
    <property type="entry name" value="UPF0102 PROTEIN YRAN"/>
    <property type="match status" value="1"/>
</dbReference>
<dbReference type="InterPro" id="IPR011335">
    <property type="entry name" value="Restrct_endonuc-II-like"/>
</dbReference>
<evidence type="ECO:0000256" key="1">
    <source>
        <dbReference type="ARBA" id="ARBA00006738"/>
    </source>
</evidence>
<dbReference type="AlphaFoldDB" id="A0A2H0BIQ0"/>
<comment type="similarity">
    <text evidence="1 2">Belongs to the UPF0102 family.</text>
</comment>
<accession>A0A2H0BIQ0</accession>
<organism evidence="3 4">
    <name type="scientific">candidate division WWE3 bacterium CG22_combo_CG10-13_8_21_14_all_39_12</name>
    <dbReference type="NCBI Taxonomy" id="1975094"/>
    <lineage>
        <taxon>Bacteria</taxon>
        <taxon>Katanobacteria</taxon>
    </lineage>
</organism>
<keyword evidence="3" id="KW-0378">Hydrolase</keyword>
<dbReference type="Gene3D" id="3.40.1350.10">
    <property type="match status" value="1"/>
</dbReference>
<dbReference type="Pfam" id="PF02021">
    <property type="entry name" value="UPF0102"/>
    <property type="match status" value="1"/>
</dbReference>
<proteinExistence type="inferred from homology"/>
<dbReference type="GO" id="GO:0003676">
    <property type="term" value="F:nucleic acid binding"/>
    <property type="evidence" value="ECO:0007669"/>
    <property type="project" value="InterPro"/>
</dbReference>
<dbReference type="PANTHER" id="PTHR34039:SF1">
    <property type="entry name" value="UPF0102 PROTEIN YRAN"/>
    <property type="match status" value="1"/>
</dbReference>
<protein>
    <recommendedName>
        <fullName evidence="2">UPF0102 protein COX05_00735</fullName>
    </recommendedName>
</protein>
<evidence type="ECO:0000313" key="4">
    <source>
        <dbReference type="Proteomes" id="UP000228495"/>
    </source>
</evidence>